<dbReference type="GO" id="GO:0043190">
    <property type="term" value="C:ATP-binding cassette (ABC) transporter complex"/>
    <property type="evidence" value="ECO:0007669"/>
    <property type="project" value="TreeGrafter"/>
</dbReference>
<dbReference type="GO" id="GO:0005524">
    <property type="term" value="F:ATP binding"/>
    <property type="evidence" value="ECO:0007669"/>
    <property type="project" value="UniProtKB-KW"/>
</dbReference>
<accession>A0A8J7J253</accession>
<dbReference type="InterPro" id="IPR027417">
    <property type="entry name" value="P-loop_NTPase"/>
</dbReference>
<feature type="domain" description="ABC transporter" evidence="4">
    <location>
        <begin position="183"/>
        <end position="411"/>
    </location>
</feature>
<dbReference type="PANTHER" id="PTHR43553">
    <property type="entry name" value="HEAVY METAL TRANSPORTER"/>
    <property type="match status" value="1"/>
</dbReference>
<dbReference type="CDD" id="cd00267">
    <property type="entry name" value="ABC_ATPase"/>
    <property type="match status" value="1"/>
</dbReference>
<organism evidence="5 6">
    <name type="scientific">Snuella sedimenti</name>
    <dbReference type="NCBI Taxonomy" id="2798802"/>
    <lineage>
        <taxon>Bacteria</taxon>
        <taxon>Pseudomonadati</taxon>
        <taxon>Bacteroidota</taxon>
        <taxon>Flavobacteriia</taxon>
        <taxon>Flavobacteriales</taxon>
        <taxon>Flavobacteriaceae</taxon>
        <taxon>Snuella</taxon>
    </lineage>
</organism>
<dbReference type="AlphaFoldDB" id="A0A8J7J253"/>
<dbReference type="Gene3D" id="3.40.50.300">
    <property type="entry name" value="P-loop containing nucleotide triphosphate hydrolases"/>
    <property type="match status" value="2"/>
</dbReference>
<dbReference type="SUPFAM" id="SSF52540">
    <property type="entry name" value="P-loop containing nucleoside triphosphate hydrolases"/>
    <property type="match status" value="2"/>
</dbReference>
<reference evidence="5" key="1">
    <citation type="submission" date="2020-12" db="EMBL/GenBank/DDBJ databases">
        <title>Snuella sp. nov., isolated from sediment in Incheon.</title>
        <authorList>
            <person name="Kim W."/>
        </authorList>
    </citation>
    <scope>NUCLEOTIDE SEQUENCE</scope>
    <source>
        <strain evidence="5">CAU 1569</strain>
    </source>
</reference>
<keyword evidence="1" id="KW-0813">Transport</keyword>
<dbReference type="Pfam" id="PF00005">
    <property type="entry name" value="ABC_tran"/>
    <property type="match status" value="1"/>
</dbReference>
<name>A0A8J7J253_9FLAO</name>
<evidence type="ECO:0000256" key="3">
    <source>
        <dbReference type="ARBA" id="ARBA00022840"/>
    </source>
</evidence>
<keyword evidence="2" id="KW-0547">Nucleotide-binding</keyword>
<dbReference type="InterPro" id="IPR003439">
    <property type="entry name" value="ABC_transporter-like_ATP-bd"/>
</dbReference>
<dbReference type="PANTHER" id="PTHR43553:SF3">
    <property type="entry name" value="ABC TRANSPORTER ATP-BINDING PROTEIN MODF"/>
    <property type="match status" value="1"/>
</dbReference>
<proteinExistence type="predicted"/>
<dbReference type="InterPro" id="IPR003593">
    <property type="entry name" value="AAA+_ATPase"/>
</dbReference>
<comment type="caution">
    <text evidence="5">The sequence shown here is derived from an EMBL/GenBank/DDBJ whole genome shotgun (WGS) entry which is preliminary data.</text>
</comment>
<evidence type="ECO:0000256" key="2">
    <source>
        <dbReference type="ARBA" id="ARBA00022741"/>
    </source>
</evidence>
<dbReference type="EMBL" id="JAELVQ010000005">
    <property type="protein sequence ID" value="MBJ6367679.1"/>
    <property type="molecule type" value="Genomic_DNA"/>
</dbReference>
<dbReference type="PROSITE" id="PS50893">
    <property type="entry name" value="ABC_TRANSPORTER_2"/>
    <property type="match status" value="1"/>
</dbReference>
<dbReference type="RefSeq" id="WP_199114439.1">
    <property type="nucleotide sequence ID" value="NZ_JAELVQ010000005.1"/>
</dbReference>
<keyword evidence="6" id="KW-1185">Reference proteome</keyword>
<evidence type="ECO:0000313" key="5">
    <source>
        <dbReference type="EMBL" id="MBJ6367679.1"/>
    </source>
</evidence>
<keyword evidence="3 5" id="KW-0067">ATP-binding</keyword>
<dbReference type="InterPro" id="IPR050095">
    <property type="entry name" value="ECF_ABC_transporter_ATP-bd"/>
</dbReference>
<dbReference type="SMART" id="SM00382">
    <property type="entry name" value="AAA"/>
    <property type="match status" value="1"/>
</dbReference>
<dbReference type="Proteomes" id="UP000610931">
    <property type="component" value="Unassembled WGS sequence"/>
</dbReference>
<evidence type="ECO:0000259" key="4">
    <source>
        <dbReference type="PROSITE" id="PS50893"/>
    </source>
</evidence>
<protein>
    <submittedName>
        <fullName evidence="5">ATP-binding cassette domain-containing protein</fullName>
    </submittedName>
</protein>
<evidence type="ECO:0000313" key="6">
    <source>
        <dbReference type="Proteomes" id="UP000610931"/>
    </source>
</evidence>
<sequence>MHKNSAFYISNKDNKRTLIKHIMQEHLIGNYSNLKGALFSEITIEKFIEEEIRHGHYEVATPAKNSLEKSSQGERKKALLNHLISQNLEYLVVDNVFGSLDGAAQEEIEEVLAHLSCKIPIIQIANRRRDILPFIDDVYLLQDGKPVLQNGIEASDSASQHKVFVETLPKAYRDDWESISPLVKFNNVTVAYNNRPVVKNICWEIKPGTFWQLVGPNGSGKSTLLTLISGDNPKAFNQDITLFGVKKGSGESVWDIKKKIGYFSSEMLRGITRLDSIGNMIASGFFDTIGLYKVPTNEQIKIVQQWLRVLGMYEIRKQSFLSLSRGYQRLVLIARAMVKHPPLLILDEPTNGLDDCDVDILTELINKIAHETDTAILYVSHRKEEKLLKPDFIYELVPRSTGSIGRIISSS</sequence>
<dbReference type="GO" id="GO:0016887">
    <property type="term" value="F:ATP hydrolysis activity"/>
    <property type="evidence" value="ECO:0007669"/>
    <property type="project" value="InterPro"/>
</dbReference>
<gene>
    <name evidence="5" type="ORF">JF259_06235</name>
</gene>
<dbReference type="GO" id="GO:0042626">
    <property type="term" value="F:ATPase-coupled transmembrane transporter activity"/>
    <property type="evidence" value="ECO:0007669"/>
    <property type="project" value="TreeGrafter"/>
</dbReference>
<evidence type="ECO:0000256" key="1">
    <source>
        <dbReference type="ARBA" id="ARBA00022448"/>
    </source>
</evidence>